<comment type="caution">
    <text evidence="1">The sequence shown here is derived from an EMBL/GenBank/DDBJ whole genome shotgun (WGS) entry which is preliminary data.</text>
</comment>
<dbReference type="EMBL" id="CM042888">
    <property type="protein sequence ID" value="KAI4325997.1"/>
    <property type="molecule type" value="Genomic_DNA"/>
</dbReference>
<protein>
    <submittedName>
        <fullName evidence="1">Uncharacterized protein</fullName>
    </submittedName>
</protein>
<gene>
    <name evidence="1" type="ORF">MLD38_031356</name>
</gene>
<evidence type="ECO:0000313" key="2">
    <source>
        <dbReference type="Proteomes" id="UP001057402"/>
    </source>
</evidence>
<organism evidence="1 2">
    <name type="scientific">Melastoma candidum</name>
    <dbReference type="NCBI Taxonomy" id="119954"/>
    <lineage>
        <taxon>Eukaryota</taxon>
        <taxon>Viridiplantae</taxon>
        <taxon>Streptophyta</taxon>
        <taxon>Embryophyta</taxon>
        <taxon>Tracheophyta</taxon>
        <taxon>Spermatophyta</taxon>
        <taxon>Magnoliopsida</taxon>
        <taxon>eudicotyledons</taxon>
        <taxon>Gunneridae</taxon>
        <taxon>Pentapetalae</taxon>
        <taxon>rosids</taxon>
        <taxon>malvids</taxon>
        <taxon>Myrtales</taxon>
        <taxon>Melastomataceae</taxon>
        <taxon>Melastomatoideae</taxon>
        <taxon>Melastomateae</taxon>
        <taxon>Melastoma</taxon>
    </lineage>
</organism>
<evidence type="ECO:0000313" key="1">
    <source>
        <dbReference type="EMBL" id="KAI4325997.1"/>
    </source>
</evidence>
<reference evidence="2" key="1">
    <citation type="journal article" date="2023" name="Front. Plant Sci.">
        <title>Chromosomal-level genome assembly of Melastoma candidum provides insights into trichome evolution.</title>
        <authorList>
            <person name="Zhong Y."/>
            <person name="Wu W."/>
            <person name="Sun C."/>
            <person name="Zou P."/>
            <person name="Liu Y."/>
            <person name="Dai S."/>
            <person name="Zhou R."/>
        </authorList>
    </citation>
    <scope>NUCLEOTIDE SEQUENCE [LARGE SCALE GENOMIC DNA]</scope>
</reference>
<dbReference type="Proteomes" id="UP001057402">
    <property type="component" value="Chromosome 9"/>
</dbReference>
<proteinExistence type="predicted"/>
<keyword evidence="2" id="KW-1185">Reference proteome</keyword>
<sequence length="137" mass="15570">MLLQNSRHTTNSCDCAVVFCWHLNRNSFPWSHVNPLQCDCKAGREIGKDVKQQHPHPGKGKRLLKALLSRRKSRKDEMLYTCLDEYCGVLCWGGGLSVVILTKLGNVNLFRANVKINIVKEEMQRMEIDLNTDGAQS</sequence>
<name>A0ACB9MQZ6_9MYRT</name>
<accession>A0ACB9MQZ6</accession>